<dbReference type="Gene3D" id="3.30.870.10">
    <property type="entry name" value="Endonuclease Chain A"/>
    <property type="match status" value="1"/>
</dbReference>
<dbReference type="Pfam" id="PF04851">
    <property type="entry name" value="ResIII"/>
    <property type="match status" value="1"/>
</dbReference>
<dbReference type="PANTHER" id="PTHR45766:SF6">
    <property type="entry name" value="SWI_SNF-RELATED MATRIX-ASSOCIATED ACTIN-DEPENDENT REGULATOR OF CHROMATIN SUBFAMILY A-LIKE PROTEIN 1"/>
    <property type="match status" value="1"/>
</dbReference>
<dbReference type="GO" id="GO:0016787">
    <property type="term" value="F:hydrolase activity"/>
    <property type="evidence" value="ECO:0007669"/>
    <property type="project" value="UniProtKB-KW"/>
</dbReference>
<dbReference type="Gene3D" id="3.40.50.300">
    <property type="entry name" value="P-loop containing nucleotide triphosphate hydrolases"/>
    <property type="match status" value="1"/>
</dbReference>
<dbReference type="SMART" id="SM00487">
    <property type="entry name" value="DEXDc"/>
    <property type="match status" value="1"/>
</dbReference>
<name>A0A650EKM7_9HELI</name>
<dbReference type="SUPFAM" id="SSF56024">
    <property type="entry name" value="Phospholipase D/nuclease"/>
    <property type="match status" value="1"/>
</dbReference>
<dbReference type="Pfam" id="PF13091">
    <property type="entry name" value="PLDc_2"/>
    <property type="match status" value="1"/>
</dbReference>
<dbReference type="AlphaFoldDB" id="A0A650EKM7"/>
<feature type="domain" description="Helicase ATP-binding" evidence="3">
    <location>
        <begin position="283"/>
        <end position="437"/>
    </location>
</feature>
<dbReference type="InterPro" id="IPR001736">
    <property type="entry name" value="PLipase_D/transphosphatidylase"/>
</dbReference>
<dbReference type="GO" id="GO:0004386">
    <property type="term" value="F:helicase activity"/>
    <property type="evidence" value="ECO:0007669"/>
    <property type="project" value="UniProtKB-KW"/>
</dbReference>
<dbReference type="InterPro" id="IPR049730">
    <property type="entry name" value="SNF2/RAD54-like_C"/>
</dbReference>
<reference evidence="5" key="1">
    <citation type="journal article" date="2020" name="J. ISSAAS">
        <title>Lactobacilli and other gastrointestinal microbiota of Peromyscus leucopus, reservoir host for agents of Lyme disease and other zoonoses in North America.</title>
        <authorList>
            <person name="Milovic A."/>
            <person name="Bassam K."/>
            <person name="Shao H."/>
            <person name="Chatzistamou I."/>
            <person name="Tufts D.M."/>
            <person name="Diuk-Wasser M."/>
            <person name="Barbour A.G."/>
        </authorList>
    </citation>
    <scope>NUCLEOTIDE SEQUENCE</scope>
    <source>
        <strain evidence="5">LL4</strain>
    </source>
</reference>
<dbReference type="Pfam" id="PF00271">
    <property type="entry name" value="Helicase_C"/>
    <property type="match status" value="1"/>
</dbReference>
<evidence type="ECO:0000259" key="2">
    <source>
        <dbReference type="PROSITE" id="PS50035"/>
    </source>
</evidence>
<feature type="domain" description="PLD phosphodiesterase" evidence="2">
    <location>
        <begin position="151"/>
        <end position="181"/>
    </location>
</feature>
<dbReference type="PROSITE" id="PS50035">
    <property type="entry name" value="PLD"/>
    <property type="match status" value="1"/>
</dbReference>
<accession>A0A650EKM7</accession>
<dbReference type="PROSITE" id="PS51194">
    <property type="entry name" value="HELICASE_CTER"/>
    <property type="match status" value="1"/>
</dbReference>
<feature type="domain" description="Helicase C-terminal" evidence="4">
    <location>
        <begin position="685"/>
        <end position="850"/>
    </location>
</feature>
<dbReference type="InterPro" id="IPR014001">
    <property type="entry name" value="Helicase_ATP-bd"/>
</dbReference>
<dbReference type="GO" id="GO:0005524">
    <property type="term" value="F:ATP binding"/>
    <property type="evidence" value="ECO:0007669"/>
    <property type="project" value="InterPro"/>
</dbReference>
<evidence type="ECO:0000259" key="4">
    <source>
        <dbReference type="PROSITE" id="PS51194"/>
    </source>
</evidence>
<keyword evidence="1" id="KW-0378">Hydrolase</keyword>
<dbReference type="InterPro" id="IPR027417">
    <property type="entry name" value="P-loop_NTPase"/>
</dbReference>
<dbReference type="Gene3D" id="3.40.50.10810">
    <property type="entry name" value="Tandem AAA-ATPase domain"/>
    <property type="match status" value="1"/>
</dbReference>
<dbReference type="InterPro" id="IPR038718">
    <property type="entry name" value="SNF2-like_sf"/>
</dbReference>
<evidence type="ECO:0000313" key="5">
    <source>
        <dbReference type="EMBL" id="QGT50317.1"/>
    </source>
</evidence>
<proteinExistence type="predicted"/>
<dbReference type="InterPro" id="IPR006935">
    <property type="entry name" value="Helicase/UvrB_N"/>
</dbReference>
<keyword evidence="5" id="KW-0347">Helicase</keyword>
<sequence length="1064" mass="120114">MSGGGGLYLSSNPNLSSNLITNQNPNTLFTRLISLIEAYSAQSHHADSLKDKNFADSNPQVSLSIISGFFNAKAFVEFSRYAHLLRSFCLIIGRLEPSENHTPTLSFDLHNDPFDMSVKDFDYQLQCITDARIAHHFIANANVEILNLRANNVLLHSKLYIVQSPYQQSAIIGSSNFTASGLGIYGDKSNKELNLLCDSKRDTQEALNYFESIRDQSTSCKQEVLDMLHTSFFYHSPKDIFSKILSTLPKQESPTRTESQALQTAVEAFGLYDFQALAAQELISRLKRYGIALLADSVGAGKTLTALGVASIYDGITIIAPKNLCAQWASYFEPNAHTPHSNFVIGMAQRVQILSYYEAQSPSDIQRIRLKTAHLIVIDESHNLRNGEPRTKNLKQNGYQKLKSNLNANAKILLLSATPINNSFLDLANQLRLKSDIISDNITHTTLAPQDICQSAQKALESLDSEEDLELEDDYFKLTHLIFSRSSEQIKGYLKALNKDMPEQDIKSYALSSIPPSVDFSFERLSQLLGLSENTEQSQVISFSIYDPYKFLPDDIRAQLSDKQLENLGEYTTPRGFICMSLLKSLESSLDAFKPVIEKIITYHRSYLNHIDFEADSKPQDDLEEPNVPFPTRLAFIKEKGFLGSLSAEFAEVIRRDLELLERIATKLESYAPQRDFQTCEKYQKLREIIDAIPDIASQKLLIFSESIPTTEAIKDALRRDYPHYIIESISGNTKPKEFISRKNRFSPRSLNYELKPHEQQIHILIASDCLSEGANLQDCKNLLNWDIAFNPVRSIQRIGRIWRIGSLHAINHITHFFPNVELDSYIQLESKLKFKILAAQSATAINDPHSIKLEKERKAFEKKRKAAYKSLESESICIEEENKLLQFITLESVLGELSHSFDAPLSSLPDGIFSIAPHLPQNHQNHLLAFVQEIDSKAYYCTLFDLSTRELKSRASDKGAATLRALSHLKDIESKEASLFAPLEDLTNDFKNLSIFKDIFERLTQQLNSQIQTHEQSLAQAKKSDGGLFEIKDRHFKLIAWLLLNPDFESLRALGGQSAGGVR</sequence>
<dbReference type="GO" id="GO:0003677">
    <property type="term" value="F:DNA binding"/>
    <property type="evidence" value="ECO:0007669"/>
    <property type="project" value="InterPro"/>
</dbReference>
<organism evidence="5">
    <name type="scientific">uncultured Helicobacter sp</name>
    <dbReference type="NCBI Taxonomy" id="175537"/>
    <lineage>
        <taxon>Bacteria</taxon>
        <taxon>Pseudomonadati</taxon>
        <taxon>Campylobacterota</taxon>
        <taxon>Epsilonproteobacteria</taxon>
        <taxon>Campylobacterales</taxon>
        <taxon>Helicobacteraceae</taxon>
        <taxon>Helicobacter</taxon>
        <taxon>environmental samples</taxon>
    </lineage>
</organism>
<protein>
    <submittedName>
        <fullName evidence="5">Helicase</fullName>
    </submittedName>
</protein>
<dbReference type="GO" id="GO:0006793">
    <property type="term" value="P:phosphorus metabolic process"/>
    <property type="evidence" value="ECO:0007669"/>
    <property type="project" value="UniProtKB-ARBA"/>
</dbReference>
<dbReference type="InterPro" id="IPR001650">
    <property type="entry name" value="Helicase_C-like"/>
</dbReference>
<dbReference type="CDD" id="cd18793">
    <property type="entry name" value="SF2_C_SNF"/>
    <property type="match status" value="1"/>
</dbReference>
<keyword evidence="5" id="KW-0067">ATP-binding</keyword>
<dbReference type="SUPFAM" id="SSF52540">
    <property type="entry name" value="P-loop containing nucleoside triphosphate hydrolases"/>
    <property type="match status" value="2"/>
</dbReference>
<dbReference type="PANTHER" id="PTHR45766">
    <property type="entry name" value="DNA ANNEALING HELICASE AND ENDONUCLEASE ZRANB3 FAMILY MEMBER"/>
    <property type="match status" value="1"/>
</dbReference>
<dbReference type="InterPro" id="IPR025202">
    <property type="entry name" value="PLD-like_dom"/>
</dbReference>
<dbReference type="SMART" id="SM00490">
    <property type="entry name" value="HELICc"/>
    <property type="match status" value="1"/>
</dbReference>
<gene>
    <name evidence="5" type="ORF">Helico6505_1490</name>
</gene>
<dbReference type="EMBL" id="MN577568">
    <property type="protein sequence ID" value="QGT50317.1"/>
    <property type="molecule type" value="Genomic_DNA"/>
</dbReference>
<evidence type="ECO:0000259" key="3">
    <source>
        <dbReference type="PROSITE" id="PS51192"/>
    </source>
</evidence>
<evidence type="ECO:0000256" key="1">
    <source>
        <dbReference type="ARBA" id="ARBA00022801"/>
    </source>
</evidence>
<keyword evidence="5" id="KW-0547">Nucleotide-binding</keyword>
<dbReference type="PROSITE" id="PS51192">
    <property type="entry name" value="HELICASE_ATP_BIND_1"/>
    <property type="match status" value="1"/>
</dbReference>